<dbReference type="STRING" id="51670.SAMN04488557_2370"/>
<dbReference type="Proteomes" id="UP000199423">
    <property type="component" value="Unassembled WGS sequence"/>
</dbReference>
<keyword evidence="3" id="KW-0808">Transferase</keyword>
<feature type="domain" description="Glycosyltransferase subfamily 4-like N-terminal" evidence="2">
    <location>
        <begin position="15"/>
        <end position="174"/>
    </location>
</feature>
<dbReference type="PANTHER" id="PTHR45947:SF3">
    <property type="entry name" value="SULFOQUINOVOSYL TRANSFERASE SQD2"/>
    <property type="match status" value="1"/>
</dbReference>
<dbReference type="RefSeq" id="WP_092867858.1">
    <property type="nucleotide sequence ID" value="NZ_FPCH01000002.1"/>
</dbReference>
<dbReference type="Pfam" id="PF13579">
    <property type="entry name" value="Glyco_trans_4_4"/>
    <property type="match status" value="1"/>
</dbReference>
<proteinExistence type="predicted"/>
<dbReference type="AlphaFoldDB" id="A0A1I7NIT8"/>
<dbReference type="SUPFAM" id="SSF53756">
    <property type="entry name" value="UDP-Glycosyltransferase/glycogen phosphorylase"/>
    <property type="match status" value="1"/>
</dbReference>
<dbReference type="GO" id="GO:0016758">
    <property type="term" value="F:hexosyltransferase activity"/>
    <property type="evidence" value="ECO:0007669"/>
    <property type="project" value="TreeGrafter"/>
</dbReference>
<dbReference type="Gene3D" id="3.40.50.2000">
    <property type="entry name" value="Glycogen Phosphorylase B"/>
    <property type="match status" value="2"/>
</dbReference>
<dbReference type="EMBL" id="FPCH01000002">
    <property type="protein sequence ID" value="SFV34582.1"/>
    <property type="molecule type" value="Genomic_DNA"/>
</dbReference>
<dbReference type="InterPro" id="IPR028098">
    <property type="entry name" value="Glyco_trans_4-like_N"/>
</dbReference>
<evidence type="ECO:0000259" key="2">
    <source>
        <dbReference type="Pfam" id="PF13579"/>
    </source>
</evidence>
<name>A0A1I7NIT8_9HYPH</name>
<dbReference type="InterPro" id="IPR001296">
    <property type="entry name" value="Glyco_trans_1"/>
</dbReference>
<dbReference type="PANTHER" id="PTHR45947">
    <property type="entry name" value="SULFOQUINOVOSYL TRANSFERASE SQD2"/>
    <property type="match status" value="1"/>
</dbReference>
<dbReference type="OrthoDB" id="9790710at2"/>
<dbReference type="InterPro" id="IPR050194">
    <property type="entry name" value="Glycosyltransferase_grp1"/>
</dbReference>
<dbReference type="Pfam" id="PF00534">
    <property type="entry name" value="Glycos_transf_1"/>
    <property type="match status" value="1"/>
</dbReference>
<reference evidence="4" key="1">
    <citation type="submission" date="2016-10" db="EMBL/GenBank/DDBJ databases">
        <authorList>
            <person name="Varghese N."/>
            <person name="Submissions S."/>
        </authorList>
    </citation>
    <scope>NUCLEOTIDE SEQUENCE [LARGE SCALE GENOMIC DNA]</scope>
    <source>
        <strain evidence="4">DSM 1565</strain>
    </source>
</reference>
<accession>A0A1I7NIT8</accession>
<feature type="domain" description="Glycosyl transferase family 1" evidence="1">
    <location>
        <begin position="189"/>
        <end position="351"/>
    </location>
</feature>
<gene>
    <name evidence="3" type="ORF">SAMN04488557_2370</name>
</gene>
<keyword evidence="4" id="KW-1185">Reference proteome</keyword>
<protein>
    <submittedName>
        <fullName evidence="3">Poly(Glycerol-phosphate) alpha-glucosyltransferase</fullName>
    </submittedName>
</protein>
<evidence type="ECO:0000259" key="1">
    <source>
        <dbReference type="Pfam" id="PF00534"/>
    </source>
</evidence>
<evidence type="ECO:0000313" key="4">
    <source>
        <dbReference type="Proteomes" id="UP000199423"/>
    </source>
</evidence>
<sequence length="385" mass="42313">MKVLLVTSSLSRSGGGVATAVQALSRSLLATNADVNVVGLRDSGWERDTEEWQGIPASPLRVLGPSAIGYAPEARGCLERSGADIAHSHGIWKYPSRAVAKWGASTGRPYVVSPHGMLDAWALKHSAWKKKIAARLYENTHLRRAGCFHALCEAEAQAIRELGFRNPICVIPNGIALPSFEERKPAPWRSIVPEDHRVMLFLGRLHPKKNIAALIEAWPSDAANTNWHLAIAGWDEGGYAEVLRKLVKARHLEDRIHFLGPMFGSEKDAAFRSADAFVLSSLSEGLPIAVLEAWSYGLPVLQTEACNLPEGFREKAAFRLSLEPDRIAREIRVFMGMTPEAQQEMGRNGRRLAERSFCWGSVAGQLLQVYAWLLDGGTPPACVRI</sequence>
<organism evidence="3 4">
    <name type="scientific">Hyphomicrobium facile</name>
    <dbReference type="NCBI Taxonomy" id="51670"/>
    <lineage>
        <taxon>Bacteria</taxon>
        <taxon>Pseudomonadati</taxon>
        <taxon>Pseudomonadota</taxon>
        <taxon>Alphaproteobacteria</taxon>
        <taxon>Hyphomicrobiales</taxon>
        <taxon>Hyphomicrobiaceae</taxon>
        <taxon>Hyphomicrobium</taxon>
    </lineage>
</organism>
<evidence type="ECO:0000313" key="3">
    <source>
        <dbReference type="EMBL" id="SFV34582.1"/>
    </source>
</evidence>